<feature type="region of interest" description="Disordered" evidence="1">
    <location>
        <begin position="1"/>
        <end position="137"/>
    </location>
</feature>
<gene>
    <name evidence="2" type="ORF">F2Q68_00000499</name>
</gene>
<evidence type="ECO:0000313" key="2">
    <source>
        <dbReference type="EMBL" id="KAF2578694.1"/>
    </source>
</evidence>
<dbReference type="EMBL" id="QGKW02001660">
    <property type="protein sequence ID" value="KAF2578694.1"/>
    <property type="molecule type" value="Genomic_DNA"/>
</dbReference>
<dbReference type="InterPro" id="IPR044603">
    <property type="entry name" value="SAG101-like"/>
</dbReference>
<proteinExistence type="predicted"/>
<dbReference type="PANTHER" id="PTHR46898">
    <property type="entry name" value="SENESCENCE-ASSOCIATED CARBOXYLESTERASE 101"/>
    <property type="match status" value="1"/>
</dbReference>
<dbReference type="GO" id="GO:0006952">
    <property type="term" value="P:defense response"/>
    <property type="evidence" value="ECO:0007669"/>
    <property type="project" value="InterPro"/>
</dbReference>
<dbReference type="Proteomes" id="UP000712281">
    <property type="component" value="Unassembled WGS sequence"/>
</dbReference>
<feature type="compositionally biased region" description="Pro residues" evidence="1">
    <location>
        <begin position="12"/>
        <end position="137"/>
    </location>
</feature>
<feature type="non-terminal residue" evidence="2">
    <location>
        <position position="1"/>
    </location>
</feature>
<reference evidence="2" key="1">
    <citation type="submission" date="2019-12" db="EMBL/GenBank/DDBJ databases">
        <title>Genome sequencing and annotation of Brassica cretica.</title>
        <authorList>
            <person name="Studholme D.J."/>
            <person name="Sarris P.F."/>
        </authorList>
    </citation>
    <scope>NUCLEOTIDE SEQUENCE</scope>
    <source>
        <strain evidence="2">PFS-001/15</strain>
        <tissue evidence="2">Leaf</tissue>
    </source>
</reference>
<dbReference type="PRINTS" id="PR01217">
    <property type="entry name" value="PRICHEXTENSN"/>
</dbReference>
<accession>A0A8S9J9C8</accession>
<protein>
    <submittedName>
        <fullName evidence="2">Uncharacterized protein</fullName>
    </submittedName>
</protein>
<organism evidence="2 3">
    <name type="scientific">Brassica cretica</name>
    <name type="common">Mustard</name>
    <dbReference type="NCBI Taxonomy" id="69181"/>
    <lineage>
        <taxon>Eukaryota</taxon>
        <taxon>Viridiplantae</taxon>
        <taxon>Streptophyta</taxon>
        <taxon>Embryophyta</taxon>
        <taxon>Tracheophyta</taxon>
        <taxon>Spermatophyta</taxon>
        <taxon>Magnoliopsida</taxon>
        <taxon>eudicotyledons</taxon>
        <taxon>Gunneridae</taxon>
        <taxon>Pentapetalae</taxon>
        <taxon>rosids</taxon>
        <taxon>malvids</taxon>
        <taxon>Brassicales</taxon>
        <taxon>Brassicaceae</taxon>
        <taxon>Brassiceae</taxon>
        <taxon>Brassica</taxon>
    </lineage>
</organism>
<comment type="caution">
    <text evidence="2">The sequence shown here is derived from an EMBL/GenBank/DDBJ whole genome shotgun (WGS) entry which is preliminary data.</text>
</comment>
<dbReference type="PANTHER" id="PTHR46898:SF3">
    <property type="entry name" value="FUNGAL LIPASE-LIKE DOMAIN-CONTAINING PROTEIN"/>
    <property type="match status" value="1"/>
</dbReference>
<sequence>VSLPTSPTSPAIKPPSPSYKPPSFPTTPIKPPTITPPVKPPTTPVPPTSPPTYKPPTVKPPTTTPVKPPPVQPPYKPPTPPVKPPTLSPVKPPPAYKPPTPTVKPPTTPSVQPPMYKPPTPPVKPPTIPPVKPPTAPVKPTPIPPYKAPPNIPTSSHGSSSLKCLEFGKLVLKSDLLPNSWSKNSEVYESTNRNQDSSLKIKIYPETKYTTVVFDAPLLRTNYPSDSASTTLSGTPDQNPFHFLYLEKIPSFSIHAPAYQLFDSAKNDLIHLKSEVIFNPVLTIFDYLLTSQQFYMKTLSKVQD</sequence>
<name>A0A8S9J9C8_BRACR</name>
<evidence type="ECO:0000256" key="1">
    <source>
        <dbReference type="SAM" id="MobiDB-lite"/>
    </source>
</evidence>
<dbReference type="AlphaFoldDB" id="A0A8S9J9C8"/>
<evidence type="ECO:0000313" key="3">
    <source>
        <dbReference type="Proteomes" id="UP000712281"/>
    </source>
</evidence>
<dbReference type="GO" id="GO:0052689">
    <property type="term" value="F:carboxylic ester hydrolase activity"/>
    <property type="evidence" value="ECO:0007669"/>
    <property type="project" value="InterPro"/>
</dbReference>